<dbReference type="GO" id="GO:0055085">
    <property type="term" value="P:transmembrane transport"/>
    <property type="evidence" value="ECO:0007669"/>
    <property type="project" value="InterPro"/>
</dbReference>
<dbReference type="PANTHER" id="PTHR33376">
    <property type="match status" value="1"/>
</dbReference>
<dbReference type="Pfam" id="PF03480">
    <property type="entry name" value="DctP"/>
    <property type="match status" value="1"/>
</dbReference>
<dbReference type="InterPro" id="IPR038404">
    <property type="entry name" value="TRAP_DctP_sf"/>
</dbReference>
<reference evidence="3 4" key="1">
    <citation type="journal article" date="2017" name="Sci. Rep.">
        <title>Revealing the Saline Adaptation Strategies of the Halophilic Bacterium Halomonas beimenensis through High-throughput Omics and Transposon Mutagenesis Approaches.</title>
        <authorList>
            <person name="Chen Y.H."/>
            <person name="Lin S.S."/>
            <person name="Shyu Y.T."/>
        </authorList>
    </citation>
    <scope>NUCLEOTIDE SEQUENCE [LARGE SCALE GENOMIC DNA]</scope>
    <source>
        <strain evidence="3 4">NTU-111</strain>
    </source>
</reference>
<dbReference type="NCBIfam" id="NF037995">
    <property type="entry name" value="TRAP_S1"/>
    <property type="match status" value="1"/>
</dbReference>
<dbReference type="InterPro" id="IPR018389">
    <property type="entry name" value="DctP_fam"/>
</dbReference>
<sequence>MTKQLLTKSLLSLTLIGAATAAQAEEIQLNAISFTPKTVVISHGFEQFVAAINEEFDGELEINWRGGPEVMPPFRLADAVRNGSIDMALTSPSYYSGLVPSATASNLSFKTYEEIAETDYLARMTEVHAERGLHFLGEIPASPVQFFLFFKEEVSGIEDIAGKRIRVFPTILPFVEALGAEPLVLPMGEIYTAMERGVIDGFAQSNIGWVDQFEDVVNYYITPPYYRAGFNVLVNPDAWNELPEDLRDRVQAYLREELAPQIDQSWEEVIDSGYAQMDEAGFQEVALTGEAADEYIATAIEAAWDKLAEDVEPELHAELKAMLVD</sequence>
<name>A0A291P2F6_9GAMM</name>
<feature type="chain" id="PRO_5012471400" description="TRAP-type C4-dicarboxylate transport system, periplasmic component" evidence="2">
    <location>
        <begin position="25"/>
        <end position="325"/>
    </location>
</feature>
<evidence type="ECO:0000313" key="4">
    <source>
        <dbReference type="Proteomes" id="UP000219993"/>
    </source>
</evidence>
<evidence type="ECO:0000256" key="2">
    <source>
        <dbReference type="SAM" id="SignalP"/>
    </source>
</evidence>
<dbReference type="Proteomes" id="UP000219993">
    <property type="component" value="Chromosome"/>
</dbReference>
<keyword evidence="1 2" id="KW-0732">Signal</keyword>
<dbReference type="RefSeq" id="WP_193765133.1">
    <property type="nucleotide sequence ID" value="NZ_BAAADT010000020.1"/>
</dbReference>
<gene>
    <name evidence="3" type="ORF">BEI_0075</name>
</gene>
<evidence type="ECO:0008006" key="5">
    <source>
        <dbReference type="Google" id="ProtNLM"/>
    </source>
</evidence>
<accession>A0A291P2F6</accession>
<dbReference type="AlphaFoldDB" id="A0A291P2F6"/>
<organism evidence="3 4">
    <name type="scientific">Halomonas beimenensis</name>
    <dbReference type="NCBI Taxonomy" id="475662"/>
    <lineage>
        <taxon>Bacteria</taxon>
        <taxon>Pseudomonadati</taxon>
        <taxon>Pseudomonadota</taxon>
        <taxon>Gammaproteobacteria</taxon>
        <taxon>Oceanospirillales</taxon>
        <taxon>Halomonadaceae</taxon>
        <taxon>Halomonas</taxon>
    </lineage>
</organism>
<keyword evidence="4" id="KW-1185">Reference proteome</keyword>
<dbReference type="KEGG" id="hbe:BEI_0075"/>
<evidence type="ECO:0000313" key="3">
    <source>
        <dbReference type="EMBL" id="ATJ81062.1"/>
    </source>
</evidence>
<dbReference type="EMBL" id="CP021435">
    <property type="protein sequence ID" value="ATJ81062.1"/>
    <property type="molecule type" value="Genomic_DNA"/>
</dbReference>
<feature type="signal peptide" evidence="2">
    <location>
        <begin position="1"/>
        <end position="24"/>
    </location>
</feature>
<dbReference type="Gene3D" id="3.40.190.170">
    <property type="entry name" value="Bacterial extracellular solute-binding protein, family 7"/>
    <property type="match status" value="1"/>
</dbReference>
<protein>
    <recommendedName>
        <fullName evidence="5">TRAP-type C4-dicarboxylate transport system, periplasmic component</fullName>
    </recommendedName>
</protein>
<proteinExistence type="predicted"/>
<evidence type="ECO:0000256" key="1">
    <source>
        <dbReference type="ARBA" id="ARBA00022729"/>
    </source>
</evidence>
<dbReference type="PANTHER" id="PTHR33376:SF5">
    <property type="entry name" value="EXTRACYTOPLASMIC SOLUTE RECEPTOR PROTEIN"/>
    <property type="match status" value="1"/>
</dbReference>